<evidence type="ECO:0000313" key="2">
    <source>
        <dbReference type="EMBL" id="GLB35362.1"/>
    </source>
</evidence>
<dbReference type="AlphaFoldDB" id="A0A9P3PG16"/>
<feature type="compositionally biased region" description="Low complexity" evidence="1">
    <location>
        <begin position="83"/>
        <end position="94"/>
    </location>
</feature>
<gene>
    <name evidence="2" type="ORF">LshimejAT787_0209270</name>
</gene>
<accession>A0A9P3PG16</accession>
<protein>
    <submittedName>
        <fullName evidence="2">Uncharacterized protein</fullName>
    </submittedName>
</protein>
<keyword evidence="3" id="KW-1185">Reference proteome</keyword>
<proteinExistence type="predicted"/>
<sequence length="102" mass="11230">MGKLVHPRVWAFVMTIFWNETNSDQGRCRCWSLQSQGISHMAPGSWIPHLLGRIDCPRHTAAVDIRRSSSPTYICLVVLDSASTDCGSNSTSSSPQDDHSGI</sequence>
<organism evidence="2 3">
    <name type="scientific">Lyophyllum shimeji</name>
    <name type="common">Hon-shimeji</name>
    <name type="synonym">Tricholoma shimeji</name>
    <dbReference type="NCBI Taxonomy" id="47721"/>
    <lineage>
        <taxon>Eukaryota</taxon>
        <taxon>Fungi</taxon>
        <taxon>Dikarya</taxon>
        <taxon>Basidiomycota</taxon>
        <taxon>Agaricomycotina</taxon>
        <taxon>Agaricomycetes</taxon>
        <taxon>Agaricomycetidae</taxon>
        <taxon>Agaricales</taxon>
        <taxon>Tricholomatineae</taxon>
        <taxon>Lyophyllaceae</taxon>
        <taxon>Lyophyllum</taxon>
    </lineage>
</organism>
<name>A0A9P3PG16_LYOSH</name>
<comment type="caution">
    <text evidence="2">The sequence shown here is derived from an EMBL/GenBank/DDBJ whole genome shotgun (WGS) entry which is preliminary data.</text>
</comment>
<reference evidence="2" key="1">
    <citation type="submission" date="2022-07" db="EMBL/GenBank/DDBJ databases">
        <title>The genome of Lyophyllum shimeji provides insight into the initial evolution of ectomycorrhizal fungal genome.</title>
        <authorList>
            <person name="Kobayashi Y."/>
            <person name="Shibata T."/>
            <person name="Hirakawa H."/>
            <person name="Shigenobu S."/>
            <person name="Nishiyama T."/>
            <person name="Yamada A."/>
            <person name="Hasebe M."/>
            <person name="Kawaguchi M."/>
        </authorList>
    </citation>
    <scope>NUCLEOTIDE SEQUENCE</scope>
    <source>
        <strain evidence="2">AT787</strain>
    </source>
</reference>
<evidence type="ECO:0000256" key="1">
    <source>
        <dbReference type="SAM" id="MobiDB-lite"/>
    </source>
</evidence>
<evidence type="ECO:0000313" key="3">
    <source>
        <dbReference type="Proteomes" id="UP001063166"/>
    </source>
</evidence>
<dbReference type="EMBL" id="BRPK01000002">
    <property type="protein sequence ID" value="GLB35362.1"/>
    <property type="molecule type" value="Genomic_DNA"/>
</dbReference>
<dbReference type="Proteomes" id="UP001063166">
    <property type="component" value="Unassembled WGS sequence"/>
</dbReference>
<feature type="region of interest" description="Disordered" evidence="1">
    <location>
        <begin position="83"/>
        <end position="102"/>
    </location>
</feature>